<evidence type="ECO:0000256" key="1">
    <source>
        <dbReference type="ARBA" id="ARBA00007730"/>
    </source>
</evidence>
<dbReference type="Proteomes" id="UP000000268">
    <property type="component" value="Chromosome"/>
</dbReference>
<name>B0CED4_ACAM1</name>
<dbReference type="PANTHER" id="PTHR46332">
    <property type="entry name" value="ASPARTATE BETA-HYDROXYLASE DOMAIN-CONTAINING PROTEIN 2"/>
    <property type="match status" value="1"/>
</dbReference>
<dbReference type="RefSeq" id="WP_012161353.1">
    <property type="nucleotide sequence ID" value="NC_009925.1"/>
</dbReference>
<comment type="similarity">
    <text evidence="1">Belongs to the aspartyl/asparaginyl beta-hydroxylase family.</text>
</comment>
<protein>
    <submittedName>
        <fullName evidence="5">Aspartyl/asparaginyl beta-hydroxylase, putative</fullName>
    </submittedName>
</protein>
<dbReference type="InterPro" id="IPR027443">
    <property type="entry name" value="IPNS-like_sf"/>
</dbReference>
<dbReference type="PANTHER" id="PTHR46332:SF5">
    <property type="entry name" value="ASPARTATE BETA-HYDROXYLASE DOMAIN CONTAINING 2"/>
    <property type="match status" value="1"/>
</dbReference>
<sequence length="243" mass="28091">MKEFLETLMRQHIGGLVSRSSLVGHQTFFDPSIFNWIPLLEKNWRTIRQELEQVLQYKEALPNFEELVEYDADLTKDTQWKMFAFYAYGIKAEKNCDRCPETTRLIEQIPGLKTAFFSILLPHQRIPPHRGPYNGVLRYHLGLMVPEATDQCGIRVGKDIRHWQEGQSLVFDDSFEHTAWNDTDSVRVVLFLDVVRPVKFPISLLNQAVIQLFSLSPYIQGAAANQKKWDKRLDAVLAAKGTQ</sequence>
<accession>B0CED4</accession>
<keyword evidence="6" id="KW-1185">Reference proteome</keyword>
<reference evidence="5 6" key="1">
    <citation type="journal article" date="2008" name="Proc. Natl. Acad. Sci. U.S.A.">
        <title>Niche adaptation and genome expansion in the chlorophyll d-producing cyanobacterium Acaryochloris marina.</title>
        <authorList>
            <person name="Swingley W.D."/>
            <person name="Chen M."/>
            <person name="Cheung P.C."/>
            <person name="Conrad A.L."/>
            <person name="Dejesa L.C."/>
            <person name="Hao J."/>
            <person name="Honchak B.M."/>
            <person name="Karbach L.E."/>
            <person name="Kurdoglu A."/>
            <person name="Lahiri S."/>
            <person name="Mastrian S.D."/>
            <person name="Miyashita H."/>
            <person name="Page L."/>
            <person name="Ramakrishna P."/>
            <person name="Satoh S."/>
            <person name="Sattley W.M."/>
            <person name="Shimada Y."/>
            <person name="Taylor H.L."/>
            <person name="Tomo T."/>
            <person name="Tsuchiya T."/>
            <person name="Wang Z.T."/>
            <person name="Raymond J."/>
            <person name="Mimuro M."/>
            <person name="Blankenship R.E."/>
            <person name="Touchman J.W."/>
        </authorList>
    </citation>
    <scope>NUCLEOTIDE SEQUENCE [LARGE SCALE GENOMIC DNA]</scope>
    <source>
        <strain evidence="6">MBIC 11017</strain>
    </source>
</reference>
<dbReference type="Pfam" id="PF05118">
    <property type="entry name" value="Asp_Arg_Hydrox"/>
    <property type="match status" value="1"/>
</dbReference>
<dbReference type="AlphaFoldDB" id="B0CED4"/>
<dbReference type="HOGENOM" id="CLU_071783_0_0_3"/>
<gene>
    <name evidence="5" type="primary">aspH</name>
    <name evidence="5" type="ordered locus">AM1_0722</name>
</gene>
<feature type="domain" description="Aspartyl/asparaginy/proline hydroxylase" evidence="4">
    <location>
        <begin position="41"/>
        <end position="197"/>
    </location>
</feature>
<dbReference type="Gene3D" id="2.60.120.330">
    <property type="entry name" value="B-lactam Antibiotic, Isopenicillin N Synthase, Chain"/>
    <property type="match status" value="1"/>
</dbReference>
<evidence type="ECO:0000259" key="4">
    <source>
        <dbReference type="Pfam" id="PF05118"/>
    </source>
</evidence>
<evidence type="ECO:0000256" key="3">
    <source>
        <dbReference type="ARBA" id="ARBA00023002"/>
    </source>
</evidence>
<dbReference type="SUPFAM" id="SSF51197">
    <property type="entry name" value="Clavaminate synthase-like"/>
    <property type="match status" value="1"/>
</dbReference>
<organism evidence="5 6">
    <name type="scientific">Acaryochloris marina (strain MBIC 11017)</name>
    <dbReference type="NCBI Taxonomy" id="329726"/>
    <lineage>
        <taxon>Bacteria</taxon>
        <taxon>Bacillati</taxon>
        <taxon>Cyanobacteriota</taxon>
        <taxon>Cyanophyceae</taxon>
        <taxon>Acaryochloridales</taxon>
        <taxon>Acaryochloridaceae</taxon>
        <taxon>Acaryochloris</taxon>
    </lineage>
</organism>
<evidence type="ECO:0000256" key="2">
    <source>
        <dbReference type="ARBA" id="ARBA00022964"/>
    </source>
</evidence>
<evidence type="ECO:0000313" key="6">
    <source>
        <dbReference type="Proteomes" id="UP000000268"/>
    </source>
</evidence>
<dbReference type="KEGG" id="amr:AM1_0722"/>
<dbReference type="OrthoDB" id="21665at2"/>
<dbReference type="GO" id="GO:0016020">
    <property type="term" value="C:membrane"/>
    <property type="evidence" value="ECO:0007669"/>
    <property type="project" value="TreeGrafter"/>
</dbReference>
<keyword evidence="3" id="KW-0560">Oxidoreductase</keyword>
<dbReference type="eggNOG" id="COG3555">
    <property type="taxonomic scope" value="Bacteria"/>
</dbReference>
<keyword evidence="2" id="KW-0223">Dioxygenase</keyword>
<dbReference type="InterPro" id="IPR007803">
    <property type="entry name" value="Asp/Arg/Pro-Hydrxlase"/>
</dbReference>
<proteinExistence type="inferred from homology"/>
<dbReference type="InterPro" id="IPR051821">
    <property type="entry name" value="Asp/Asn_beta-hydroxylase"/>
</dbReference>
<dbReference type="EMBL" id="CP000828">
    <property type="protein sequence ID" value="ABW25768.1"/>
    <property type="molecule type" value="Genomic_DNA"/>
</dbReference>
<evidence type="ECO:0000313" key="5">
    <source>
        <dbReference type="EMBL" id="ABW25768.1"/>
    </source>
</evidence>
<dbReference type="GO" id="GO:0051213">
    <property type="term" value="F:dioxygenase activity"/>
    <property type="evidence" value="ECO:0007669"/>
    <property type="project" value="UniProtKB-KW"/>
</dbReference>
<dbReference type="STRING" id="329726.AM1_0722"/>